<keyword evidence="3 5" id="KW-1133">Transmembrane helix</keyword>
<accession>A0A9W6LCX7</accession>
<proteinExistence type="predicted"/>
<dbReference type="InterPro" id="IPR007016">
    <property type="entry name" value="O-antigen_ligase-rel_domated"/>
</dbReference>
<feature type="transmembrane region" description="Helical" evidence="5">
    <location>
        <begin position="117"/>
        <end position="136"/>
    </location>
</feature>
<keyword evidence="8" id="KW-1185">Reference proteome</keyword>
<gene>
    <name evidence="7" type="ORF">GHYDROH2_27390</name>
</gene>
<name>A0A9W6LCX7_9BACT</name>
<feature type="transmembrane region" description="Helical" evidence="5">
    <location>
        <begin position="213"/>
        <end position="233"/>
    </location>
</feature>
<dbReference type="InterPro" id="IPR051533">
    <property type="entry name" value="WaaL-like"/>
</dbReference>
<keyword evidence="4 5" id="KW-0472">Membrane</keyword>
<dbReference type="Pfam" id="PF04932">
    <property type="entry name" value="Wzy_C"/>
    <property type="match status" value="1"/>
</dbReference>
<evidence type="ECO:0000259" key="6">
    <source>
        <dbReference type="Pfam" id="PF04932"/>
    </source>
</evidence>
<dbReference type="PANTHER" id="PTHR37422">
    <property type="entry name" value="TEICHURONIC ACID BIOSYNTHESIS PROTEIN TUAE"/>
    <property type="match status" value="1"/>
</dbReference>
<organism evidence="7 8">
    <name type="scientific">Geobacter hydrogenophilus</name>
    <dbReference type="NCBI Taxonomy" id="40983"/>
    <lineage>
        <taxon>Bacteria</taxon>
        <taxon>Pseudomonadati</taxon>
        <taxon>Thermodesulfobacteriota</taxon>
        <taxon>Desulfuromonadia</taxon>
        <taxon>Geobacterales</taxon>
        <taxon>Geobacteraceae</taxon>
        <taxon>Geobacter</taxon>
    </lineage>
</organism>
<evidence type="ECO:0000256" key="4">
    <source>
        <dbReference type="ARBA" id="ARBA00023136"/>
    </source>
</evidence>
<feature type="transmembrane region" description="Helical" evidence="5">
    <location>
        <begin position="12"/>
        <end position="36"/>
    </location>
</feature>
<feature type="domain" description="O-antigen ligase-related" evidence="6">
    <location>
        <begin position="222"/>
        <end position="362"/>
    </location>
</feature>
<dbReference type="GO" id="GO:0016020">
    <property type="term" value="C:membrane"/>
    <property type="evidence" value="ECO:0007669"/>
    <property type="project" value="UniProtKB-SubCell"/>
</dbReference>
<evidence type="ECO:0000256" key="2">
    <source>
        <dbReference type="ARBA" id="ARBA00022692"/>
    </source>
</evidence>
<feature type="transmembrane region" description="Helical" evidence="5">
    <location>
        <begin position="254"/>
        <end position="270"/>
    </location>
</feature>
<evidence type="ECO:0000313" key="8">
    <source>
        <dbReference type="Proteomes" id="UP001144352"/>
    </source>
</evidence>
<feature type="transmembrane region" description="Helical" evidence="5">
    <location>
        <begin position="142"/>
        <end position="161"/>
    </location>
</feature>
<feature type="transmembrane region" description="Helical" evidence="5">
    <location>
        <begin position="385"/>
        <end position="403"/>
    </location>
</feature>
<sequence length="445" mass="50590">MLTKVLPFLVYLMSFPLMFATAARVEIGLYFFLTFVPVIAVMKKITELPGGNNVVDGFLLAMIIGWFSNSSRESKPFFTKAPENTVVMLVILGSLINLIRGYTYMGMSDDINLVRLMAWKNYMILPVLYFVTVNNVDDFKQVRSMIICIVISLIGMDFNFYSTFRWIRAEHYSHSIRISGPFSFLGPNEVGAFFAMYTFLLIGIFYYLEEKKLKYAVLFVIACNFYPILFSYSRAAYISTVAGFIALGILKDRRVFFALFVVIIGYRILLPNSVVERIDMTFLNKGDVSASVAQSSEVDIGGVSLDTVGRKELWDKAKEYFYEQPIIGIGFDTFRHREGMITHSMYMKILAEQGMLGMSIFILFMLVLIRQAYRLFKKSTEKFCQGIGLGFLLCIVAHLAGSISGDESLYYNLMAIFWIFMGLVASLNQKYVTDDLLDVQPAESP</sequence>
<dbReference type="PANTHER" id="PTHR37422:SF13">
    <property type="entry name" value="LIPOPOLYSACCHARIDE BIOSYNTHESIS PROTEIN PA4999-RELATED"/>
    <property type="match status" value="1"/>
</dbReference>
<dbReference type="AlphaFoldDB" id="A0A9W6LCX7"/>
<dbReference type="Proteomes" id="UP001144352">
    <property type="component" value="Unassembled WGS sequence"/>
</dbReference>
<feature type="transmembrane region" description="Helical" evidence="5">
    <location>
        <begin position="354"/>
        <end position="373"/>
    </location>
</feature>
<keyword evidence="2 5" id="KW-0812">Transmembrane</keyword>
<dbReference type="EMBL" id="BSDS01000002">
    <property type="protein sequence ID" value="GLI39238.1"/>
    <property type="molecule type" value="Genomic_DNA"/>
</dbReference>
<dbReference type="RefSeq" id="WP_214185154.1">
    <property type="nucleotide sequence ID" value="NZ_BSDS01000002.1"/>
</dbReference>
<feature type="transmembrane region" description="Helical" evidence="5">
    <location>
        <begin position="182"/>
        <end position="207"/>
    </location>
</feature>
<evidence type="ECO:0000256" key="3">
    <source>
        <dbReference type="ARBA" id="ARBA00022989"/>
    </source>
</evidence>
<evidence type="ECO:0000256" key="1">
    <source>
        <dbReference type="ARBA" id="ARBA00004141"/>
    </source>
</evidence>
<evidence type="ECO:0000256" key="5">
    <source>
        <dbReference type="SAM" id="Phobius"/>
    </source>
</evidence>
<reference evidence="7" key="1">
    <citation type="submission" date="2022-12" db="EMBL/GenBank/DDBJ databases">
        <title>Reference genome sequencing for broad-spectrum identification of bacterial and archaeal isolates by mass spectrometry.</title>
        <authorList>
            <person name="Sekiguchi Y."/>
            <person name="Tourlousse D.M."/>
        </authorList>
    </citation>
    <scope>NUCLEOTIDE SEQUENCE</scope>
    <source>
        <strain evidence="7">H2</strain>
    </source>
</reference>
<comment type="caution">
    <text evidence="7">The sequence shown here is derived from an EMBL/GenBank/DDBJ whole genome shotgun (WGS) entry which is preliminary data.</text>
</comment>
<feature type="transmembrane region" description="Helical" evidence="5">
    <location>
        <begin position="48"/>
        <end position="67"/>
    </location>
</feature>
<comment type="subcellular location">
    <subcellularLocation>
        <location evidence="1">Membrane</location>
        <topology evidence="1">Multi-pass membrane protein</topology>
    </subcellularLocation>
</comment>
<protein>
    <recommendedName>
        <fullName evidence="6">O-antigen ligase-related domain-containing protein</fullName>
    </recommendedName>
</protein>
<feature type="transmembrane region" description="Helical" evidence="5">
    <location>
        <begin position="409"/>
        <end position="427"/>
    </location>
</feature>
<evidence type="ECO:0000313" key="7">
    <source>
        <dbReference type="EMBL" id="GLI39238.1"/>
    </source>
</evidence>